<evidence type="ECO:0000256" key="7">
    <source>
        <dbReference type="SAM" id="Phobius"/>
    </source>
</evidence>
<evidence type="ECO:0000256" key="1">
    <source>
        <dbReference type="ARBA" id="ARBA00000085"/>
    </source>
</evidence>
<dbReference type="InterPro" id="IPR005467">
    <property type="entry name" value="His_kinase_dom"/>
</dbReference>
<dbReference type="InterPro" id="IPR036890">
    <property type="entry name" value="HATPase_C_sf"/>
</dbReference>
<reference evidence="9" key="1">
    <citation type="submission" date="2019-07" db="EMBL/GenBank/DDBJ databases">
        <authorList>
            <person name="Wongkuna S."/>
            <person name="Scaria J."/>
        </authorList>
    </citation>
    <scope>NUCLEOTIDE SEQUENCE [LARGE SCALE GENOMIC DNA]</scope>
    <source>
        <strain evidence="9">SW178</strain>
    </source>
</reference>
<feature type="transmembrane region" description="Helical" evidence="7">
    <location>
        <begin position="112"/>
        <end position="135"/>
    </location>
</feature>
<dbReference type="EC" id="2.7.13.3" evidence="2"/>
<dbReference type="PRINTS" id="PR00344">
    <property type="entry name" value="BCTRLSENSOR"/>
</dbReference>
<accession>A0A5M9I010</accession>
<dbReference type="Gene3D" id="3.30.565.10">
    <property type="entry name" value="Histidine kinase-like ATPase, C-terminal domain"/>
    <property type="match status" value="1"/>
</dbReference>
<keyword evidence="7" id="KW-0812">Transmembrane</keyword>
<evidence type="ECO:0000256" key="3">
    <source>
        <dbReference type="ARBA" id="ARBA00022553"/>
    </source>
</evidence>
<dbReference type="CDD" id="cd00075">
    <property type="entry name" value="HATPase"/>
    <property type="match status" value="1"/>
</dbReference>
<dbReference type="InterPro" id="IPR036097">
    <property type="entry name" value="HisK_dim/P_sf"/>
</dbReference>
<protein>
    <recommendedName>
        <fullName evidence="2">histidine kinase</fullName>
        <ecNumber evidence="2">2.7.13.3</ecNumber>
    </recommendedName>
</protein>
<comment type="catalytic activity">
    <reaction evidence="1">
        <text>ATP + protein L-histidine = ADP + protein N-phospho-L-histidine.</text>
        <dbReference type="EC" id="2.7.13.3"/>
    </reaction>
</comment>
<sequence length="384" mass="43338">MGMWETAGLAAVLIVFSLGLILFTQRTGKYQIAYFLTVTVIFMVVLPMMFFTSGGHRSGMPSIFLLAVLFTVLMIKGKAALLISLLEIAEYSAVCVFAYYNPEFVTHYETEGQILVDIIFAFTCVSLICGVVLFFHLREYDRQRELLYEQNEKLRRYDASRSVFLTTVSHEVKNPLNAINLYARDTLELMGEEEPDVSMIQSNQQVIEKMVVRIDRILTDLKDTVAIEQGRLALNLAPMRLSKLLKEVSGTYFGKDASGGNELVLDMDENLLPISADYARIMQVVTNLLSNAIQHTKAGRIRITLYKQGGEQIVVIADNGEGMKEELQEQVFKGYISSDKEYWRHGIGLYVSHQIIEAHGGRIWIESKLGEGTTVTFTLPDEEK</sequence>
<gene>
    <name evidence="9" type="ORF">FNY66_13265</name>
</gene>
<dbReference type="Pfam" id="PF00512">
    <property type="entry name" value="HisKA"/>
    <property type="match status" value="1"/>
</dbReference>
<keyword evidence="5" id="KW-0418">Kinase</keyword>
<evidence type="ECO:0000313" key="10">
    <source>
        <dbReference type="Proteomes" id="UP000322025"/>
    </source>
</evidence>
<evidence type="ECO:0000256" key="4">
    <source>
        <dbReference type="ARBA" id="ARBA00022679"/>
    </source>
</evidence>
<keyword evidence="6" id="KW-0902">Two-component regulatory system</keyword>
<dbReference type="PANTHER" id="PTHR43711">
    <property type="entry name" value="TWO-COMPONENT HISTIDINE KINASE"/>
    <property type="match status" value="1"/>
</dbReference>
<dbReference type="SMART" id="SM00387">
    <property type="entry name" value="HATPase_c"/>
    <property type="match status" value="1"/>
</dbReference>
<feature type="transmembrane region" description="Helical" evidence="7">
    <location>
        <begin position="6"/>
        <end position="23"/>
    </location>
</feature>
<dbReference type="GO" id="GO:0000155">
    <property type="term" value="F:phosphorelay sensor kinase activity"/>
    <property type="evidence" value="ECO:0007669"/>
    <property type="project" value="InterPro"/>
</dbReference>
<dbReference type="SMART" id="SM00388">
    <property type="entry name" value="HisKA"/>
    <property type="match status" value="1"/>
</dbReference>
<evidence type="ECO:0000256" key="6">
    <source>
        <dbReference type="ARBA" id="ARBA00023012"/>
    </source>
</evidence>
<evidence type="ECO:0000256" key="5">
    <source>
        <dbReference type="ARBA" id="ARBA00022777"/>
    </source>
</evidence>
<keyword evidence="7" id="KW-1133">Transmembrane helix</keyword>
<dbReference type="InterPro" id="IPR003594">
    <property type="entry name" value="HATPase_dom"/>
</dbReference>
<dbReference type="Proteomes" id="UP000322025">
    <property type="component" value="Unassembled WGS sequence"/>
</dbReference>
<dbReference type="InterPro" id="IPR004358">
    <property type="entry name" value="Sig_transdc_His_kin-like_C"/>
</dbReference>
<dbReference type="CDD" id="cd00082">
    <property type="entry name" value="HisKA"/>
    <property type="match status" value="1"/>
</dbReference>
<evidence type="ECO:0000313" key="9">
    <source>
        <dbReference type="EMBL" id="KAA8500495.1"/>
    </source>
</evidence>
<dbReference type="AlphaFoldDB" id="A0A5M9I010"/>
<feature type="transmembrane region" description="Helical" evidence="7">
    <location>
        <begin position="32"/>
        <end position="52"/>
    </location>
</feature>
<feature type="transmembrane region" description="Helical" evidence="7">
    <location>
        <begin position="82"/>
        <end position="100"/>
    </location>
</feature>
<organism evidence="9 10">
    <name type="scientific">Mediterraneibacter catenae</name>
    <dbReference type="NCBI Taxonomy" id="2594882"/>
    <lineage>
        <taxon>Bacteria</taxon>
        <taxon>Bacillati</taxon>
        <taxon>Bacillota</taxon>
        <taxon>Clostridia</taxon>
        <taxon>Lachnospirales</taxon>
        <taxon>Lachnospiraceae</taxon>
        <taxon>Mediterraneibacter</taxon>
    </lineage>
</organism>
<evidence type="ECO:0000259" key="8">
    <source>
        <dbReference type="PROSITE" id="PS50109"/>
    </source>
</evidence>
<evidence type="ECO:0000256" key="2">
    <source>
        <dbReference type="ARBA" id="ARBA00012438"/>
    </source>
</evidence>
<dbReference type="InterPro" id="IPR050736">
    <property type="entry name" value="Sensor_HK_Regulatory"/>
</dbReference>
<feature type="domain" description="Histidine kinase" evidence="8">
    <location>
        <begin position="167"/>
        <end position="383"/>
    </location>
</feature>
<dbReference type="EMBL" id="VMSO01000024">
    <property type="protein sequence ID" value="KAA8500495.1"/>
    <property type="molecule type" value="Genomic_DNA"/>
</dbReference>
<dbReference type="Gene3D" id="1.10.287.130">
    <property type="match status" value="1"/>
</dbReference>
<keyword evidence="7" id="KW-0472">Membrane</keyword>
<dbReference type="InterPro" id="IPR003661">
    <property type="entry name" value="HisK_dim/P_dom"/>
</dbReference>
<dbReference type="SUPFAM" id="SSF47384">
    <property type="entry name" value="Homodimeric domain of signal transducing histidine kinase"/>
    <property type="match status" value="1"/>
</dbReference>
<proteinExistence type="predicted"/>
<keyword evidence="3" id="KW-0597">Phosphoprotein</keyword>
<dbReference type="PROSITE" id="PS50109">
    <property type="entry name" value="HIS_KIN"/>
    <property type="match status" value="1"/>
</dbReference>
<feature type="transmembrane region" description="Helical" evidence="7">
    <location>
        <begin position="58"/>
        <end position="75"/>
    </location>
</feature>
<dbReference type="OrthoDB" id="153958at2"/>
<dbReference type="Pfam" id="PF02518">
    <property type="entry name" value="HATPase_c"/>
    <property type="match status" value="1"/>
</dbReference>
<dbReference type="SUPFAM" id="SSF55874">
    <property type="entry name" value="ATPase domain of HSP90 chaperone/DNA topoisomerase II/histidine kinase"/>
    <property type="match status" value="1"/>
</dbReference>
<keyword evidence="10" id="KW-1185">Reference proteome</keyword>
<comment type="caution">
    <text evidence="9">The sequence shown here is derived from an EMBL/GenBank/DDBJ whole genome shotgun (WGS) entry which is preliminary data.</text>
</comment>
<keyword evidence="4" id="KW-0808">Transferase</keyword>
<name>A0A5M9I010_9FIRM</name>
<dbReference type="PANTHER" id="PTHR43711:SF1">
    <property type="entry name" value="HISTIDINE KINASE 1"/>
    <property type="match status" value="1"/>
</dbReference>